<evidence type="ECO:0000313" key="3">
    <source>
        <dbReference type="Proteomes" id="UP001470230"/>
    </source>
</evidence>
<reference evidence="2 3" key="1">
    <citation type="submission" date="2024-04" db="EMBL/GenBank/DDBJ databases">
        <title>Tritrichomonas musculus Genome.</title>
        <authorList>
            <person name="Alves-Ferreira E."/>
            <person name="Grigg M."/>
            <person name="Lorenzi H."/>
            <person name="Galac M."/>
        </authorList>
    </citation>
    <scope>NUCLEOTIDE SEQUENCE [LARGE SCALE GENOMIC DNA]</scope>
    <source>
        <strain evidence="2 3">EAF2021</strain>
    </source>
</reference>
<dbReference type="EMBL" id="JAPFFF010000012">
    <property type="protein sequence ID" value="KAK8875798.1"/>
    <property type="molecule type" value="Genomic_DNA"/>
</dbReference>
<evidence type="ECO:0000259" key="1">
    <source>
        <dbReference type="Pfam" id="PF13358"/>
    </source>
</evidence>
<comment type="caution">
    <text evidence="2">The sequence shown here is derived from an EMBL/GenBank/DDBJ whole genome shotgun (WGS) entry which is preliminary data.</text>
</comment>
<accession>A0ABR2JEM2</accession>
<evidence type="ECO:0000313" key="2">
    <source>
        <dbReference type="EMBL" id="KAK8875798.1"/>
    </source>
</evidence>
<proteinExistence type="predicted"/>
<protein>
    <recommendedName>
        <fullName evidence="1">Tc1-like transposase DDE domain-containing protein</fullName>
    </recommendedName>
</protein>
<name>A0ABR2JEM2_9EUKA</name>
<sequence>MIKLFDEIQEDDNVNLVELDSIFNGLYAECVVDGKVDSAMIKRSIDSIKNLSTLPEGDGDEDIFNDQFFTFENYRWRDRASALAIDKTVRELLEIMRKNKSKSHKTCKSVKEKEEKRQAKQIEYYKVHYAFIDRLKKLESQPGMHVNCNRFCHEFHSARVNGSFNDCVPTYFTLRDWFYDYHHKKPFNSIDVKQGGRRENHVKINNDVIECLICTLLDFPTWTLRQRTAYINGMHGATEKEIKVSTIEKAVKFMNFTIHKTRYSPPARNSIGLRALRITWAKYVSQMIQNGSSCFIFVDEAGLSLFPRSSMCRGFVGVTPLTLRNLQFSRISVVAAVIPGFGVIYQWSDGKSIKNNQYQKFLREVVNVIRRFIGTGKTKIVLIHDNASIHWTNNVQNVINDEKIELLPTVPYSPQLNYLAECYFAIAKASLANIDVPPIVDDNVVEMIKYKWDILTRNHFNGEVTAKMFSEWEAILDDCCKGLPLGHEGHHPTKIDRLNVLRGFQTFRCGELI</sequence>
<dbReference type="PANTHER" id="PTHR46564:SF1">
    <property type="entry name" value="TRANSPOSASE"/>
    <property type="match status" value="1"/>
</dbReference>
<organism evidence="2 3">
    <name type="scientific">Tritrichomonas musculus</name>
    <dbReference type="NCBI Taxonomy" id="1915356"/>
    <lineage>
        <taxon>Eukaryota</taxon>
        <taxon>Metamonada</taxon>
        <taxon>Parabasalia</taxon>
        <taxon>Tritrichomonadida</taxon>
        <taxon>Tritrichomonadidae</taxon>
        <taxon>Tritrichomonas</taxon>
    </lineage>
</organism>
<dbReference type="Pfam" id="PF13358">
    <property type="entry name" value="DDE_3"/>
    <property type="match status" value="1"/>
</dbReference>
<dbReference type="PANTHER" id="PTHR46564">
    <property type="entry name" value="TRANSPOSASE"/>
    <property type="match status" value="1"/>
</dbReference>
<feature type="domain" description="Tc1-like transposase DDE" evidence="1">
    <location>
        <begin position="296"/>
        <end position="426"/>
    </location>
</feature>
<dbReference type="Proteomes" id="UP001470230">
    <property type="component" value="Unassembled WGS sequence"/>
</dbReference>
<gene>
    <name evidence="2" type="ORF">M9Y10_005973</name>
</gene>
<dbReference type="InterPro" id="IPR036397">
    <property type="entry name" value="RNaseH_sf"/>
</dbReference>
<dbReference type="Gene3D" id="3.30.420.10">
    <property type="entry name" value="Ribonuclease H-like superfamily/Ribonuclease H"/>
    <property type="match status" value="1"/>
</dbReference>
<keyword evidence="3" id="KW-1185">Reference proteome</keyword>
<dbReference type="InterPro" id="IPR038717">
    <property type="entry name" value="Tc1-like_DDE_dom"/>
</dbReference>